<gene>
    <name evidence="3" type="ORF">CWO85_02995</name>
</gene>
<dbReference type="InterPro" id="IPR004256">
    <property type="entry name" value="DUF234"/>
</dbReference>
<dbReference type="SUPFAM" id="SSF52980">
    <property type="entry name" value="Restriction endonuclease-like"/>
    <property type="match status" value="1"/>
</dbReference>
<accession>A0A660HN54</accession>
<sequence>MFIGRNKEIQKLQKIINSPKHEFGIIYGIRQVGKTALLTQIQKQNPKKVIYFIADQTGLPNNLKTLTKRITTFFKDPKYIFEDYYDLFEYFYKKANQKEIVLIIDEFSYLIQSDKSIMSIFQKIYEEIVSKSKIKIILSGSHLGIMESIDSYLNPLYNRTTFKKIQLLPFDYKEASLFFSDLDAIDKIKFYSIFGGMPFVLKKINPKKDLKSNIKTIFLQEKNNIEEVLISLLGHENKKTSVYEPIFKILSYGNNKTISYIANKLEQDIPKITNLLKTLTNMKLINKEISFEEVSKKPKKTNYSFADPFFKFYYFFIKKNESESIIMNENKFYELFILPQLEKFISLEFEKICQTFLFKKYYQNEKIKKIGRYWANNTKENIHCEIDIILTDTENKTTIFECKWSNSKIDFKIVKQLQQKKEHLKKLNFFLNTDIQLGFFSKNGFDDKLIQNNNYLLFIPDDLYNLS</sequence>
<evidence type="ECO:0000313" key="4">
    <source>
        <dbReference type="Proteomes" id="UP000272462"/>
    </source>
</evidence>
<dbReference type="GO" id="GO:0005524">
    <property type="term" value="F:ATP binding"/>
    <property type="evidence" value="ECO:0007669"/>
    <property type="project" value="InterPro"/>
</dbReference>
<dbReference type="EMBL" id="CP025121">
    <property type="protein sequence ID" value="AYJ01445.1"/>
    <property type="molecule type" value="Genomic_DNA"/>
</dbReference>
<dbReference type="Proteomes" id="UP000272462">
    <property type="component" value="Chromosome"/>
</dbReference>
<dbReference type="Gene3D" id="3.40.50.300">
    <property type="entry name" value="P-loop containing nucleotide triphosphate hydrolases"/>
    <property type="match status" value="1"/>
</dbReference>
<dbReference type="InterPro" id="IPR011579">
    <property type="entry name" value="ATPase_dom"/>
</dbReference>
<organism evidence="3 4">
    <name type="scientific">Ziziphus jujuba witches'-broom phytoplasma</name>
    <dbReference type="NCBI Taxonomy" id="135727"/>
    <lineage>
        <taxon>Bacteria</taxon>
        <taxon>Bacillati</taxon>
        <taxon>Mycoplasmatota</taxon>
        <taxon>Mollicutes</taxon>
        <taxon>Acholeplasmatales</taxon>
        <taxon>Acholeplasmataceae</taxon>
        <taxon>Candidatus Phytoplasma</taxon>
        <taxon>16SrV (Elm yellows group)</taxon>
    </lineage>
</organism>
<dbReference type="SUPFAM" id="SSF52540">
    <property type="entry name" value="P-loop containing nucleoside triphosphate hydrolases"/>
    <property type="match status" value="1"/>
</dbReference>
<keyword evidence="4" id="KW-1185">Reference proteome</keyword>
<dbReference type="AlphaFoldDB" id="A0A660HN54"/>
<name>A0A660HN54_ZIZJU</name>
<dbReference type="PANTHER" id="PTHR34704">
    <property type="entry name" value="ATPASE"/>
    <property type="match status" value="1"/>
</dbReference>
<dbReference type="Pfam" id="PF01637">
    <property type="entry name" value="ATPase_2"/>
    <property type="match status" value="1"/>
</dbReference>
<reference evidence="3 4" key="1">
    <citation type="journal article" date="2018" name="BMC Genomics">
        <title>Comparative genome analysis of jujube witches'-broom Phytoplasma, an obligate pathogen that causes jujube witches'-broom disease.</title>
        <authorList>
            <person name="Wang J."/>
            <person name="Song L."/>
            <person name="Jiao Q."/>
            <person name="Yang S."/>
            <person name="Gao R."/>
            <person name="Lu X."/>
            <person name="Zhou G."/>
        </authorList>
    </citation>
    <scope>NUCLEOTIDE SEQUENCE [LARGE SCALE GENOMIC DNA]</scope>
    <source>
        <strain evidence="3">Jwb-nky</strain>
    </source>
</reference>
<dbReference type="KEGG" id="pzi:CWO85_02995"/>
<protein>
    <recommendedName>
        <fullName evidence="5">ATPase</fullName>
    </recommendedName>
</protein>
<feature type="domain" description="DUF234" evidence="2">
    <location>
        <begin position="313"/>
        <end position="408"/>
    </location>
</feature>
<dbReference type="InterPro" id="IPR027417">
    <property type="entry name" value="P-loop_NTPase"/>
</dbReference>
<dbReference type="PANTHER" id="PTHR34704:SF1">
    <property type="entry name" value="ATPASE"/>
    <property type="match status" value="1"/>
</dbReference>
<dbReference type="RefSeq" id="WP_121464158.1">
    <property type="nucleotide sequence ID" value="NZ_CP025121.1"/>
</dbReference>
<dbReference type="Pfam" id="PF03008">
    <property type="entry name" value="DUF234"/>
    <property type="match status" value="1"/>
</dbReference>
<evidence type="ECO:0000313" key="3">
    <source>
        <dbReference type="EMBL" id="AYJ01445.1"/>
    </source>
</evidence>
<evidence type="ECO:0000259" key="1">
    <source>
        <dbReference type="Pfam" id="PF01637"/>
    </source>
</evidence>
<dbReference type="InterPro" id="IPR011335">
    <property type="entry name" value="Restrct_endonuc-II-like"/>
</dbReference>
<evidence type="ECO:0000259" key="2">
    <source>
        <dbReference type="Pfam" id="PF03008"/>
    </source>
</evidence>
<evidence type="ECO:0008006" key="5">
    <source>
        <dbReference type="Google" id="ProtNLM"/>
    </source>
</evidence>
<dbReference type="OrthoDB" id="9813134at2"/>
<feature type="domain" description="ATPase" evidence="1">
    <location>
        <begin position="2"/>
        <end position="203"/>
    </location>
</feature>
<proteinExistence type="predicted"/>